<reference evidence="6" key="2">
    <citation type="journal article" date="2010" name="Stand. Genomic Sci.">
        <title>Complete genome sequence of Thermaerobacter marianensis type strain (7p75aT).</title>
        <authorList>
            <person name="Han C."/>
            <person name="Gu W."/>
            <person name="Zhang X."/>
            <person name="Lapidus A."/>
            <person name="Nolan M."/>
            <person name="Copeland A."/>
            <person name="Lucas S."/>
            <person name="Glavina Del Rio T."/>
            <person name="Tice H."/>
            <person name="Cheng J."/>
            <person name="Tapia R."/>
            <person name="Goodwin L."/>
            <person name="Pitluck S."/>
            <person name="Pagani I."/>
            <person name="Ivanova N."/>
            <person name="Mavromatis K."/>
            <person name="Mikhailova N."/>
            <person name="Pati A."/>
            <person name="Chen A."/>
            <person name="Palaniappan K."/>
            <person name="Land M."/>
            <person name="Hauser L."/>
            <person name="Chang Y."/>
            <person name="Jeffries C."/>
            <person name="Schneider S."/>
            <person name="Rohde M."/>
            <person name="Goker M."/>
            <person name="Pukall R."/>
            <person name="Woyke T."/>
            <person name="Bristow J."/>
            <person name="Eisen J."/>
            <person name="Markowitz V."/>
            <person name="Hugenholtz P."/>
            <person name="Kyrpides N."/>
            <person name="Klenk H."/>
            <person name="Detter J."/>
        </authorList>
    </citation>
    <scope>NUCLEOTIDE SEQUENCE [LARGE SCALE GENOMIC DNA]</scope>
    <source>
        <strain evidence="6">ATCC 700841 / DSM 12885 / JCM 10246 / 7p75a</strain>
    </source>
</reference>
<dbReference type="HOGENOM" id="CLU_136836_0_0_9"/>
<dbReference type="KEGG" id="tmr:Tmar_0990"/>
<gene>
    <name evidence="5" type="ordered locus">Tmar_0990</name>
</gene>
<organism evidence="5 6">
    <name type="scientific">Thermaerobacter marianensis (strain ATCC 700841 / DSM 12885 / JCM 10246 / 7p75a)</name>
    <dbReference type="NCBI Taxonomy" id="644966"/>
    <lineage>
        <taxon>Bacteria</taxon>
        <taxon>Bacillati</taxon>
        <taxon>Bacillota</taxon>
        <taxon>Clostridia</taxon>
        <taxon>Eubacteriales</taxon>
        <taxon>Clostridiales Family XVII. Incertae Sedis</taxon>
        <taxon>Thermaerobacter</taxon>
    </lineage>
</organism>
<dbReference type="InterPro" id="IPR001789">
    <property type="entry name" value="Sig_transdc_resp-reg_receiver"/>
</dbReference>
<comment type="function">
    <text evidence="2">May play the central regulatory role in sporulation. It may be an element of the effector pathway responsible for the activation of sporulation genes in response to nutritional stress. Spo0A may act in concert with spo0H (a sigma factor) to control the expression of some genes that are critical to the sporulation process.</text>
</comment>
<comment type="caution">
    <text evidence="3">Lacks conserved residue(s) required for the propagation of feature annotation.</text>
</comment>
<dbReference type="PROSITE" id="PS50110">
    <property type="entry name" value="RESPONSE_REGULATORY"/>
    <property type="match status" value="1"/>
</dbReference>
<dbReference type="STRING" id="644966.Tmar_0990"/>
<dbReference type="Gene3D" id="3.40.50.2300">
    <property type="match status" value="1"/>
</dbReference>
<dbReference type="InterPro" id="IPR011006">
    <property type="entry name" value="CheY-like_superfamily"/>
</dbReference>
<sequence length="124" mass="12839">MVLDPAAYTRRQVRAQLAPLGCTVVELAGTEDGAHVARQVARARVLVVEPAPYGSRAEAWLRELRAANPQAALVVCTALTTRAAVVAYRRAGAADVVAKPWEPGRLQEAVAAALATAGPGAGTT</sequence>
<protein>
    <recommendedName>
        <fullName evidence="1">Stage 0 sporulation protein A homolog</fullName>
    </recommendedName>
</protein>
<feature type="domain" description="Response regulatory" evidence="4">
    <location>
        <begin position="1"/>
        <end position="114"/>
    </location>
</feature>
<name>E6SJP0_THEM7</name>
<dbReference type="eggNOG" id="COG0784">
    <property type="taxonomic scope" value="Bacteria"/>
</dbReference>
<dbReference type="Proteomes" id="UP000008915">
    <property type="component" value="Chromosome"/>
</dbReference>
<evidence type="ECO:0000313" key="6">
    <source>
        <dbReference type="Proteomes" id="UP000008915"/>
    </source>
</evidence>
<evidence type="ECO:0000313" key="5">
    <source>
        <dbReference type="EMBL" id="ADU51103.1"/>
    </source>
</evidence>
<dbReference type="GO" id="GO:0000160">
    <property type="term" value="P:phosphorelay signal transduction system"/>
    <property type="evidence" value="ECO:0007669"/>
    <property type="project" value="InterPro"/>
</dbReference>
<evidence type="ECO:0000259" key="4">
    <source>
        <dbReference type="PROSITE" id="PS50110"/>
    </source>
</evidence>
<evidence type="ECO:0000256" key="3">
    <source>
        <dbReference type="PROSITE-ProRule" id="PRU00169"/>
    </source>
</evidence>
<dbReference type="AlphaFoldDB" id="E6SJP0"/>
<dbReference type="SUPFAM" id="SSF52172">
    <property type="entry name" value="CheY-like"/>
    <property type="match status" value="1"/>
</dbReference>
<proteinExistence type="predicted"/>
<evidence type="ECO:0000256" key="2">
    <source>
        <dbReference type="ARBA" id="ARBA00024867"/>
    </source>
</evidence>
<reference evidence="5 6" key="1">
    <citation type="journal article" date="2010" name="Stand. Genomic Sci.">
        <title>Complete genome sequence of Thermaerobacter marianensis type strain (7p75a).</title>
        <authorList>
            <person name="Han C."/>
            <person name="Gu W."/>
            <person name="Zhang X."/>
            <person name="Lapidus A."/>
            <person name="Nolan M."/>
            <person name="Copeland A."/>
            <person name="Lucas S."/>
            <person name="Del Rio T.G."/>
            <person name="Tice H."/>
            <person name="Cheng J.F."/>
            <person name="Tapia R."/>
            <person name="Goodwin L."/>
            <person name="Pitluck S."/>
            <person name="Pagani I."/>
            <person name="Ivanova N."/>
            <person name="Mavromatis K."/>
            <person name="Mikhailova N."/>
            <person name="Pati A."/>
            <person name="Chen A."/>
            <person name="Palaniappan K."/>
            <person name="Land M."/>
            <person name="Hauser L."/>
            <person name="Chang Y.J."/>
            <person name="Jeffries C.D."/>
            <person name="Schneider S."/>
            <person name="Rohde M."/>
            <person name="Goker M."/>
            <person name="Pukall R."/>
            <person name="Woyke T."/>
            <person name="Bristow J."/>
            <person name="Eisen J.A."/>
            <person name="Markowitz V."/>
            <person name="Hugenholtz P."/>
            <person name="Kyrpides N.C."/>
            <person name="Klenk H.P."/>
            <person name="Detter J.C."/>
        </authorList>
    </citation>
    <scope>NUCLEOTIDE SEQUENCE [LARGE SCALE GENOMIC DNA]</scope>
    <source>
        <strain evidence="6">ATCC 700841 / DSM 12885 / JCM 10246 / 7p75a</strain>
    </source>
</reference>
<evidence type="ECO:0000256" key="1">
    <source>
        <dbReference type="ARBA" id="ARBA00018672"/>
    </source>
</evidence>
<accession>E6SJP0</accession>
<dbReference type="EMBL" id="CP002344">
    <property type="protein sequence ID" value="ADU51103.1"/>
    <property type="molecule type" value="Genomic_DNA"/>
</dbReference>
<keyword evidence="6" id="KW-1185">Reference proteome</keyword>